<dbReference type="InterPro" id="IPR035969">
    <property type="entry name" value="Rab-GAP_TBC_sf"/>
</dbReference>
<dbReference type="PROSITE" id="PS50086">
    <property type="entry name" value="TBC_RABGAP"/>
    <property type="match status" value="1"/>
</dbReference>
<dbReference type="PANTHER" id="PTHR22957">
    <property type="entry name" value="TBC1 DOMAIN FAMILY MEMBER GTPASE-ACTIVATING PROTEIN"/>
    <property type="match status" value="1"/>
</dbReference>
<dbReference type="AlphaFoldDB" id="A0A7J6YFG1"/>
<dbReference type="VEuPathDB" id="TriTrypDB:ECC02_001520"/>
<evidence type="ECO:0000313" key="4">
    <source>
        <dbReference type="Proteomes" id="UP000583944"/>
    </source>
</evidence>
<dbReference type="EMBL" id="JABDHM010000007">
    <property type="protein sequence ID" value="KAF5225342.1"/>
    <property type="molecule type" value="Genomic_DNA"/>
</dbReference>
<evidence type="ECO:0000259" key="2">
    <source>
        <dbReference type="PROSITE" id="PS50086"/>
    </source>
</evidence>
<name>A0A7J6YFG1_TRYCR</name>
<evidence type="ECO:0000313" key="3">
    <source>
        <dbReference type="EMBL" id="KAF5225342.1"/>
    </source>
</evidence>
<keyword evidence="1" id="KW-0343">GTPase activation</keyword>
<feature type="domain" description="Rab-GAP TBC" evidence="2">
    <location>
        <begin position="48"/>
        <end position="348"/>
    </location>
</feature>
<dbReference type="VEuPathDB" id="TriTrypDB:BCY84_16780"/>
<gene>
    <name evidence="3" type="ORF">ECC02_001520</name>
</gene>
<dbReference type="GO" id="GO:0005096">
    <property type="term" value="F:GTPase activator activity"/>
    <property type="evidence" value="ECO:0007669"/>
    <property type="project" value="UniProtKB-KW"/>
</dbReference>
<dbReference type="SUPFAM" id="SSF47923">
    <property type="entry name" value="Ypt/Rab-GAP domain of gyp1p"/>
    <property type="match status" value="2"/>
</dbReference>
<proteinExistence type="predicted"/>
<dbReference type="Gene3D" id="1.10.8.270">
    <property type="entry name" value="putative rabgap domain of human tbc1 domain family member 14 like domains"/>
    <property type="match status" value="1"/>
</dbReference>
<dbReference type="Gene3D" id="1.10.472.80">
    <property type="entry name" value="Ypt/Rab-GAP domain of gyp1p, domain 3"/>
    <property type="match status" value="1"/>
</dbReference>
<accession>A0A7J6YFG1</accession>
<dbReference type="Proteomes" id="UP000583944">
    <property type="component" value="Unassembled WGS sequence"/>
</dbReference>
<reference evidence="3 4" key="1">
    <citation type="journal article" date="2019" name="Genome Biol. Evol.">
        <title>Nanopore Sequencing Significantly Improves Genome Assembly of the Protozoan Parasite Trypanosoma cruzi.</title>
        <authorList>
            <person name="Diaz-Viraque F."/>
            <person name="Pita S."/>
            <person name="Greif G."/>
            <person name="de Souza R.C.M."/>
            <person name="Iraola G."/>
            <person name="Robello C."/>
        </authorList>
    </citation>
    <scope>NUCLEOTIDE SEQUENCE [LARGE SCALE GENOMIC DNA]</scope>
    <source>
        <strain evidence="3 4">Berenice</strain>
    </source>
</reference>
<dbReference type="PANTHER" id="PTHR22957:SF337">
    <property type="entry name" value="TBC1 DOMAIN FAMILY MEMBER 5"/>
    <property type="match status" value="1"/>
</dbReference>
<dbReference type="Pfam" id="PF00566">
    <property type="entry name" value="RabGAP-TBC"/>
    <property type="match status" value="1"/>
</dbReference>
<dbReference type="InterPro" id="IPR000195">
    <property type="entry name" value="Rab-GAP-TBC_dom"/>
</dbReference>
<dbReference type="SMART" id="SM00164">
    <property type="entry name" value="TBC"/>
    <property type="match status" value="1"/>
</dbReference>
<sequence>MRFFFFLFSQDCIVGVIMEELRNIHHSAQEGRLEEALLRRVLDFARHRPFRAFHSLRWRLLLGLLPVNVEAGRHFQEWEECTRAEIRDWNEMNDNLQQRLVATDSAVRPVEKKGLVSKDEFSSFSSSSSCADDGESRTVENPLLPGVGSLYALRYCVDTIRATAQKDLDRLHWDFPLFEKSTTRKALLDIIVNYCLRHDYEYKQGMHEIAAFIFYLNHTDSALLEEISKTPEEADKALIDGFCRICPINGVMAMTFSLFENVMGASGLRLYEWYHSSEEYARDSIATASHRTQRELLAEFDPVLHHQMNVVYEIEGTSYLIRWLRLLYLREFSIPQCADLWDLFLSERFLAGHDDYTLNNSIVTMLAASMLFYVKQDLMVGCIDALKRLMKYPPVEDVGTLVEMTIMQRDPKKNGIGRYFTPPERHELFRAKTPPPMEETSALATSSALLSPIEVMNQQGTILASIIARLELLWMPSSDAMSNDAGHAAETHARTIEELKKVRDVLLFSNGSKTHYA</sequence>
<organism evidence="3 4">
    <name type="scientific">Trypanosoma cruzi</name>
    <dbReference type="NCBI Taxonomy" id="5693"/>
    <lineage>
        <taxon>Eukaryota</taxon>
        <taxon>Discoba</taxon>
        <taxon>Euglenozoa</taxon>
        <taxon>Kinetoplastea</taxon>
        <taxon>Metakinetoplastina</taxon>
        <taxon>Trypanosomatida</taxon>
        <taxon>Trypanosomatidae</taxon>
        <taxon>Trypanosoma</taxon>
        <taxon>Schizotrypanum</taxon>
    </lineage>
</organism>
<protein>
    <recommendedName>
        <fullName evidence="2">Rab-GAP TBC domain-containing protein</fullName>
    </recommendedName>
</protein>
<comment type="caution">
    <text evidence="3">The sequence shown here is derived from an EMBL/GenBank/DDBJ whole genome shotgun (WGS) entry which is preliminary data.</text>
</comment>
<evidence type="ECO:0000256" key="1">
    <source>
        <dbReference type="ARBA" id="ARBA00022468"/>
    </source>
</evidence>